<feature type="chain" id="PRO_5009816481" evidence="2">
    <location>
        <begin position="28"/>
        <end position="69"/>
    </location>
</feature>
<name>A0A157LH96_9BORD</name>
<evidence type="ECO:0000313" key="4">
    <source>
        <dbReference type="Proteomes" id="UP000076825"/>
    </source>
</evidence>
<accession>A0A157LH96</accession>
<sequence length="69" mass="7002">MTTPARIAAFLSTSALCLGLVGAPAQAASNTVSDPGARVSAPRVAATAEDPRNSVEVRRVQSAAPRKRG</sequence>
<evidence type="ECO:0000256" key="1">
    <source>
        <dbReference type="SAM" id="MobiDB-lite"/>
    </source>
</evidence>
<feature type="region of interest" description="Disordered" evidence="1">
    <location>
        <begin position="27"/>
        <end position="69"/>
    </location>
</feature>
<feature type="signal peptide" evidence="2">
    <location>
        <begin position="1"/>
        <end position="27"/>
    </location>
</feature>
<keyword evidence="2" id="KW-0732">Signal</keyword>
<keyword evidence="4" id="KW-1185">Reference proteome</keyword>
<dbReference type="AlphaFoldDB" id="A0A157LH96"/>
<dbReference type="OrthoDB" id="8641901at2"/>
<evidence type="ECO:0000256" key="2">
    <source>
        <dbReference type="SAM" id="SignalP"/>
    </source>
</evidence>
<dbReference type="PATRIC" id="fig|123899.6.peg.4097"/>
<dbReference type="GeneID" id="56588685"/>
<gene>
    <name evidence="3" type="ORF">SAMEA3906487_04100</name>
</gene>
<dbReference type="Proteomes" id="UP000076825">
    <property type="component" value="Chromosome 1"/>
</dbReference>
<evidence type="ECO:0000313" key="3">
    <source>
        <dbReference type="EMBL" id="SAI74197.1"/>
    </source>
</evidence>
<proteinExistence type="predicted"/>
<feature type="compositionally biased region" description="Basic and acidic residues" evidence="1">
    <location>
        <begin position="49"/>
        <end position="59"/>
    </location>
</feature>
<dbReference type="KEGG" id="btrm:SAMEA390648704100"/>
<protein>
    <submittedName>
        <fullName evidence="3">Uncharacterized protein</fullName>
    </submittedName>
</protein>
<dbReference type="RefSeq" id="WP_033534476.1">
    <property type="nucleotide sequence ID" value="NZ_CP016340.1"/>
</dbReference>
<organism evidence="3 4">
    <name type="scientific">Bordetella trematum</name>
    <dbReference type="NCBI Taxonomy" id="123899"/>
    <lineage>
        <taxon>Bacteria</taxon>
        <taxon>Pseudomonadati</taxon>
        <taxon>Pseudomonadota</taxon>
        <taxon>Betaproteobacteria</taxon>
        <taxon>Burkholderiales</taxon>
        <taxon>Alcaligenaceae</taxon>
        <taxon>Bordetella</taxon>
    </lineage>
</organism>
<reference evidence="3 4" key="1">
    <citation type="submission" date="2016-04" db="EMBL/GenBank/DDBJ databases">
        <authorList>
            <consortium name="Pathogen Informatics"/>
        </authorList>
    </citation>
    <scope>NUCLEOTIDE SEQUENCE [LARGE SCALE GENOMIC DNA]</scope>
    <source>
        <strain evidence="3 4">H044680328</strain>
    </source>
</reference>
<dbReference type="EMBL" id="LT546645">
    <property type="protein sequence ID" value="SAI74197.1"/>
    <property type="molecule type" value="Genomic_DNA"/>
</dbReference>